<evidence type="ECO:0000313" key="9">
    <source>
        <dbReference type="EMBL" id="OAM88261.1"/>
    </source>
</evidence>
<dbReference type="Gene3D" id="1.10.150.130">
    <property type="match status" value="1"/>
</dbReference>
<dbReference type="GO" id="GO:0003677">
    <property type="term" value="F:DNA binding"/>
    <property type="evidence" value="ECO:0007669"/>
    <property type="project" value="UniProtKB-UniRule"/>
</dbReference>
<dbReference type="InterPro" id="IPR004107">
    <property type="entry name" value="Integrase_SAM-like_N"/>
</dbReference>
<gene>
    <name evidence="8" type="ORF">AW736_17850</name>
    <name evidence="9" type="ORF">AW736_17900</name>
</gene>
<keyword evidence="1" id="KW-0159">Chromosome partition</keyword>
<proteinExistence type="predicted"/>
<dbReference type="STRING" id="1184151.AW736_17850"/>
<dbReference type="PROSITE" id="PS51900">
    <property type="entry name" value="CB"/>
    <property type="match status" value="1"/>
</dbReference>
<keyword evidence="3 5" id="KW-0238">DNA-binding</keyword>
<evidence type="ECO:0000259" key="6">
    <source>
        <dbReference type="PROSITE" id="PS51898"/>
    </source>
</evidence>
<dbReference type="InterPro" id="IPR050090">
    <property type="entry name" value="Tyrosine_recombinase_XerCD"/>
</dbReference>
<dbReference type="GO" id="GO:0006310">
    <property type="term" value="P:DNA recombination"/>
    <property type="evidence" value="ECO:0007669"/>
    <property type="project" value="UniProtKB-KW"/>
</dbReference>
<dbReference type="AlphaFoldDB" id="A0A178IF57"/>
<evidence type="ECO:0008006" key="11">
    <source>
        <dbReference type="Google" id="ProtNLM"/>
    </source>
</evidence>
<sequence>MKPDPFASLIKRFFADFLPVQRNLSAHTVSSYRDTFRLLLQFISEHYRTSIDALGMEHFSPETTLAFLDHLERSRGNTVRTRNNRLAALRSFARFALAESAPDFLPAAQRLLSIPVKKTDKPQMGFLTREEVTAILSATGDTAAGQRDHLLFTVLYNTGARISEALALRPQDIRGRSLQLHGKGRKTRLVPLWPQTLRRLRRWCQIHALRPDQPVFTNTRGAPLGRSGAAFRLALAVRKAAAQHCHSLRSRNITLHTFRHTTAMHLLQSGVPLEVIALWLGHERPFTTHLYVEADIKLKADCLRRLQPLTPPVCTRQRRGSHLLAFLEAL</sequence>
<organism evidence="8 10">
    <name type="scientific">Termitidicoccus mucosus</name>
    <dbReference type="NCBI Taxonomy" id="1184151"/>
    <lineage>
        <taxon>Bacteria</taxon>
        <taxon>Pseudomonadati</taxon>
        <taxon>Verrucomicrobiota</taxon>
        <taxon>Opitutia</taxon>
        <taxon>Opitutales</taxon>
        <taxon>Opitutaceae</taxon>
        <taxon>Termitidicoccus</taxon>
    </lineage>
</organism>
<keyword evidence="4" id="KW-0233">DNA recombination</keyword>
<evidence type="ECO:0000256" key="2">
    <source>
        <dbReference type="ARBA" id="ARBA00022908"/>
    </source>
</evidence>
<keyword evidence="10" id="KW-1185">Reference proteome</keyword>
<evidence type="ECO:0000313" key="10">
    <source>
        <dbReference type="Proteomes" id="UP000078486"/>
    </source>
</evidence>
<evidence type="ECO:0000313" key="8">
    <source>
        <dbReference type="EMBL" id="OAM88251.1"/>
    </source>
</evidence>
<evidence type="ECO:0000256" key="1">
    <source>
        <dbReference type="ARBA" id="ARBA00022829"/>
    </source>
</evidence>
<feature type="domain" description="Core-binding (CB)" evidence="7">
    <location>
        <begin position="4"/>
        <end position="97"/>
    </location>
</feature>
<dbReference type="PROSITE" id="PS51898">
    <property type="entry name" value="TYR_RECOMBINASE"/>
    <property type="match status" value="1"/>
</dbReference>
<name>A0A178IF57_9BACT</name>
<dbReference type="GO" id="GO:0007059">
    <property type="term" value="P:chromosome segregation"/>
    <property type="evidence" value="ECO:0007669"/>
    <property type="project" value="UniProtKB-KW"/>
</dbReference>
<dbReference type="SUPFAM" id="SSF56349">
    <property type="entry name" value="DNA breaking-rejoining enzymes"/>
    <property type="match status" value="1"/>
</dbReference>
<dbReference type="EMBL" id="LRRQ01000139">
    <property type="protein sequence ID" value="OAM88261.1"/>
    <property type="molecule type" value="Genomic_DNA"/>
</dbReference>
<dbReference type="Pfam" id="PF00589">
    <property type="entry name" value="Phage_integrase"/>
    <property type="match status" value="1"/>
</dbReference>
<dbReference type="InterPro" id="IPR044068">
    <property type="entry name" value="CB"/>
</dbReference>
<evidence type="ECO:0000256" key="3">
    <source>
        <dbReference type="ARBA" id="ARBA00023125"/>
    </source>
</evidence>
<dbReference type="Proteomes" id="UP000078486">
    <property type="component" value="Unassembled WGS sequence"/>
</dbReference>
<reference evidence="8 10" key="1">
    <citation type="submission" date="2016-01" db="EMBL/GenBank/DDBJ databases">
        <title>High potential of lignocellulose degradation of a new Verrucomicrobia species.</title>
        <authorList>
            <person name="Wang Y."/>
            <person name="Shi Y."/>
            <person name="Qiu Z."/>
            <person name="Liu S."/>
            <person name="Yang H."/>
        </authorList>
    </citation>
    <scope>NUCLEOTIDE SEQUENCE [LARGE SCALE GENOMIC DNA]</scope>
    <source>
        <strain evidence="8 10">TSB47</strain>
    </source>
</reference>
<dbReference type="InterPro" id="IPR010998">
    <property type="entry name" value="Integrase_recombinase_N"/>
</dbReference>
<dbReference type="PANTHER" id="PTHR30349:SF81">
    <property type="entry name" value="TYROSINE RECOMBINASE XERC"/>
    <property type="match status" value="1"/>
</dbReference>
<protein>
    <recommendedName>
        <fullName evidence="11">Integrase</fullName>
    </recommendedName>
</protein>
<dbReference type="InterPro" id="IPR002104">
    <property type="entry name" value="Integrase_catalytic"/>
</dbReference>
<accession>A0A178IF57</accession>
<evidence type="ECO:0000259" key="7">
    <source>
        <dbReference type="PROSITE" id="PS51900"/>
    </source>
</evidence>
<dbReference type="GO" id="GO:0015074">
    <property type="term" value="P:DNA integration"/>
    <property type="evidence" value="ECO:0007669"/>
    <property type="project" value="UniProtKB-KW"/>
</dbReference>
<dbReference type="InterPro" id="IPR013762">
    <property type="entry name" value="Integrase-like_cat_sf"/>
</dbReference>
<dbReference type="Pfam" id="PF02899">
    <property type="entry name" value="Phage_int_SAM_1"/>
    <property type="match status" value="1"/>
</dbReference>
<keyword evidence="2" id="KW-0229">DNA integration</keyword>
<comment type="caution">
    <text evidence="8">The sequence shown here is derived from an EMBL/GenBank/DDBJ whole genome shotgun (WGS) entry which is preliminary data.</text>
</comment>
<dbReference type="Gene3D" id="1.10.443.10">
    <property type="entry name" value="Intergrase catalytic core"/>
    <property type="match status" value="1"/>
</dbReference>
<evidence type="ECO:0000256" key="4">
    <source>
        <dbReference type="ARBA" id="ARBA00023172"/>
    </source>
</evidence>
<dbReference type="EMBL" id="LRRQ01000139">
    <property type="protein sequence ID" value="OAM88251.1"/>
    <property type="molecule type" value="Genomic_DNA"/>
</dbReference>
<evidence type="ECO:0000256" key="5">
    <source>
        <dbReference type="PROSITE-ProRule" id="PRU01248"/>
    </source>
</evidence>
<feature type="domain" description="Tyr recombinase" evidence="6">
    <location>
        <begin position="122"/>
        <end position="304"/>
    </location>
</feature>
<dbReference type="OrthoDB" id="9801717at2"/>
<dbReference type="PANTHER" id="PTHR30349">
    <property type="entry name" value="PHAGE INTEGRASE-RELATED"/>
    <property type="match status" value="1"/>
</dbReference>
<dbReference type="InterPro" id="IPR011010">
    <property type="entry name" value="DNA_brk_join_enz"/>
</dbReference>